<dbReference type="Pfam" id="PF00528">
    <property type="entry name" value="BPD_transp_1"/>
    <property type="match status" value="1"/>
</dbReference>
<dbReference type="CDD" id="cd06261">
    <property type="entry name" value="TM_PBP2"/>
    <property type="match status" value="1"/>
</dbReference>
<gene>
    <name evidence="9" type="primary">oppB</name>
    <name evidence="9" type="ORF">JY500_02915</name>
</gene>
<evidence type="ECO:0000256" key="6">
    <source>
        <dbReference type="ARBA" id="ARBA00023136"/>
    </source>
</evidence>
<organism evidence="9 10">
    <name type="scientific">Niveibacterium microcysteis</name>
    <dbReference type="NCBI Taxonomy" id="2811415"/>
    <lineage>
        <taxon>Bacteria</taxon>
        <taxon>Pseudomonadati</taxon>
        <taxon>Pseudomonadota</taxon>
        <taxon>Betaproteobacteria</taxon>
        <taxon>Rhodocyclales</taxon>
        <taxon>Rhodocyclaceae</taxon>
        <taxon>Niveibacterium</taxon>
    </lineage>
</organism>
<keyword evidence="2 7" id="KW-0813">Transport</keyword>
<feature type="transmembrane region" description="Helical" evidence="7">
    <location>
        <begin position="229"/>
        <end position="255"/>
    </location>
</feature>
<feature type="transmembrane region" description="Helical" evidence="7">
    <location>
        <begin position="171"/>
        <end position="191"/>
    </location>
</feature>
<dbReference type="PROSITE" id="PS50928">
    <property type="entry name" value="ABC_TM1"/>
    <property type="match status" value="1"/>
</dbReference>
<evidence type="ECO:0000259" key="8">
    <source>
        <dbReference type="PROSITE" id="PS50928"/>
    </source>
</evidence>
<evidence type="ECO:0000256" key="5">
    <source>
        <dbReference type="ARBA" id="ARBA00022989"/>
    </source>
</evidence>
<keyword evidence="4 7" id="KW-0812">Transmembrane</keyword>
<keyword evidence="3" id="KW-1003">Cell membrane</keyword>
<feature type="transmembrane region" description="Helical" evidence="7">
    <location>
        <begin position="275"/>
        <end position="301"/>
    </location>
</feature>
<dbReference type="InterPro" id="IPR000515">
    <property type="entry name" value="MetI-like"/>
</dbReference>
<comment type="subcellular location">
    <subcellularLocation>
        <location evidence="1 7">Cell membrane</location>
        <topology evidence="1 7">Multi-pass membrane protein</topology>
    </subcellularLocation>
</comment>
<reference evidence="9 10" key="1">
    <citation type="submission" date="2021-02" db="EMBL/GenBank/DDBJ databases">
        <title>Niveibacterium changnyeongensis HC41.</title>
        <authorList>
            <person name="Kang M."/>
        </authorList>
    </citation>
    <scope>NUCLEOTIDE SEQUENCE [LARGE SCALE GENOMIC DNA]</scope>
    <source>
        <strain evidence="9 10">HC41</strain>
    </source>
</reference>
<comment type="similarity">
    <text evidence="7">Belongs to the binding-protein-dependent transport system permease family.</text>
</comment>
<name>A0ABX7M795_9RHOO</name>
<dbReference type="InterPro" id="IPR045621">
    <property type="entry name" value="BPD_transp_1_N"/>
</dbReference>
<proteinExistence type="inferred from homology"/>
<feature type="transmembrane region" description="Helical" evidence="7">
    <location>
        <begin position="101"/>
        <end position="122"/>
    </location>
</feature>
<dbReference type="Gene3D" id="1.10.3720.10">
    <property type="entry name" value="MetI-like"/>
    <property type="match status" value="1"/>
</dbReference>
<sequence>MLKFILRRLLLEALPTLLVLVTVTFFLIRLAPGGPFSSEANMPPEVMAAIAAKYRLDQPAWQQYLGYLADLARGDFGPSFKYKDFTVNDLVWAAAPVSFRLGLMAFVVAVVVGIAAGVTAALRQNSWVDYSVMGIAMIGVVLPNFVLAPVLALVFAIGLKWLPAGGWEGGKLIYVVLPVAVLCQHYISVIARITRGSMIEVLGSPFIRTARAKGLPAGYILRRHALRPALLPVISYLGPAFVGIITGSVVVETFFGIPGIGQLFVNGALNRDYPMVLGLTILIGTLTIFFNAVVDILYGFIDPRIRIH</sequence>
<feature type="transmembrane region" description="Helical" evidence="7">
    <location>
        <begin position="9"/>
        <end position="28"/>
    </location>
</feature>
<dbReference type="PANTHER" id="PTHR43163:SF6">
    <property type="entry name" value="DIPEPTIDE TRANSPORT SYSTEM PERMEASE PROTEIN DPPB-RELATED"/>
    <property type="match status" value="1"/>
</dbReference>
<evidence type="ECO:0000256" key="2">
    <source>
        <dbReference type="ARBA" id="ARBA00022448"/>
    </source>
</evidence>
<evidence type="ECO:0000313" key="9">
    <source>
        <dbReference type="EMBL" id="QSI77625.1"/>
    </source>
</evidence>
<keyword evidence="6 7" id="KW-0472">Membrane</keyword>
<dbReference type="RefSeq" id="WP_172201046.1">
    <property type="nucleotide sequence ID" value="NZ_CP071060.1"/>
</dbReference>
<dbReference type="SUPFAM" id="SSF161098">
    <property type="entry name" value="MetI-like"/>
    <property type="match status" value="1"/>
</dbReference>
<evidence type="ECO:0000313" key="10">
    <source>
        <dbReference type="Proteomes" id="UP000663570"/>
    </source>
</evidence>
<protein>
    <submittedName>
        <fullName evidence="9">Oligopeptide ABC transporter permease OppB</fullName>
    </submittedName>
</protein>
<evidence type="ECO:0000256" key="4">
    <source>
        <dbReference type="ARBA" id="ARBA00022692"/>
    </source>
</evidence>
<dbReference type="Proteomes" id="UP000663570">
    <property type="component" value="Chromosome"/>
</dbReference>
<feature type="domain" description="ABC transmembrane type-1" evidence="8">
    <location>
        <begin position="95"/>
        <end position="294"/>
    </location>
</feature>
<feature type="transmembrane region" description="Helical" evidence="7">
    <location>
        <begin position="134"/>
        <end position="159"/>
    </location>
</feature>
<dbReference type="InterPro" id="IPR035906">
    <property type="entry name" value="MetI-like_sf"/>
</dbReference>
<evidence type="ECO:0000256" key="3">
    <source>
        <dbReference type="ARBA" id="ARBA00022475"/>
    </source>
</evidence>
<evidence type="ECO:0000256" key="1">
    <source>
        <dbReference type="ARBA" id="ARBA00004651"/>
    </source>
</evidence>
<keyword evidence="5 7" id="KW-1133">Transmembrane helix</keyword>
<dbReference type="NCBIfam" id="NF007008">
    <property type="entry name" value="PRK09471.1"/>
    <property type="match status" value="1"/>
</dbReference>
<dbReference type="PANTHER" id="PTHR43163">
    <property type="entry name" value="DIPEPTIDE TRANSPORT SYSTEM PERMEASE PROTEIN DPPB-RELATED"/>
    <property type="match status" value="1"/>
</dbReference>
<evidence type="ECO:0000256" key="7">
    <source>
        <dbReference type="RuleBase" id="RU363032"/>
    </source>
</evidence>
<accession>A0ABX7M795</accession>
<dbReference type="EMBL" id="CP071060">
    <property type="protein sequence ID" value="QSI77625.1"/>
    <property type="molecule type" value="Genomic_DNA"/>
</dbReference>
<dbReference type="Pfam" id="PF19300">
    <property type="entry name" value="BPD_transp_1_N"/>
    <property type="match status" value="1"/>
</dbReference>
<keyword evidence="10" id="KW-1185">Reference proteome</keyword>